<comment type="caution">
    <text evidence="1">The sequence shown here is derived from an EMBL/GenBank/DDBJ whole genome shotgun (WGS) entry which is preliminary data.</text>
</comment>
<proteinExistence type="predicted"/>
<dbReference type="Proteomes" id="UP001552427">
    <property type="component" value="Unassembled WGS sequence"/>
</dbReference>
<protein>
    <submittedName>
        <fullName evidence="1">Uncharacterized protein</fullName>
    </submittedName>
</protein>
<organism evidence="1 2">
    <name type="scientific">Nonomuraea bangladeshensis</name>
    <dbReference type="NCBI Taxonomy" id="404385"/>
    <lineage>
        <taxon>Bacteria</taxon>
        <taxon>Bacillati</taxon>
        <taxon>Actinomycetota</taxon>
        <taxon>Actinomycetes</taxon>
        <taxon>Streptosporangiales</taxon>
        <taxon>Streptosporangiaceae</taxon>
        <taxon>Nonomuraea</taxon>
    </lineage>
</organism>
<accession>A0ABV3H006</accession>
<sequence length="73" mass="8457">MSTTILTRKNDNPEWGTDRIEITINGEEITERFTVDGISDTNISGFSHDLEAEEYLRCRRMELINDGYEETVD</sequence>
<keyword evidence="2" id="KW-1185">Reference proteome</keyword>
<dbReference type="EMBL" id="JBFARM010000003">
    <property type="protein sequence ID" value="MEV4285866.1"/>
    <property type="molecule type" value="Genomic_DNA"/>
</dbReference>
<dbReference type="RefSeq" id="WP_364447131.1">
    <property type="nucleotide sequence ID" value="NZ_JBFARM010000003.1"/>
</dbReference>
<evidence type="ECO:0000313" key="1">
    <source>
        <dbReference type="EMBL" id="MEV4285866.1"/>
    </source>
</evidence>
<gene>
    <name evidence="1" type="ORF">AB0K40_10210</name>
</gene>
<name>A0ABV3H006_9ACTN</name>
<reference evidence="1 2" key="1">
    <citation type="submission" date="2024-06" db="EMBL/GenBank/DDBJ databases">
        <title>The Natural Products Discovery Center: Release of the First 8490 Sequenced Strains for Exploring Actinobacteria Biosynthetic Diversity.</title>
        <authorList>
            <person name="Kalkreuter E."/>
            <person name="Kautsar S.A."/>
            <person name="Yang D."/>
            <person name="Bader C.D."/>
            <person name="Teijaro C.N."/>
            <person name="Fluegel L."/>
            <person name="Davis C.M."/>
            <person name="Simpson J.R."/>
            <person name="Lauterbach L."/>
            <person name="Steele A.D."/>
            <person name="Gui C."/>
            <person name="Meng S."/>
            <person name="Li G."/>
            <person name="Viehrig K."/>
            <person name="Ye F."/>
            <person name="Su P."/>
            <person name="Kiefer A.F."/>
            <person name="Nichols A."/>
            <person name="Cepeda A.J."/>
            <person name="Yan W."/>
            <person name="Fan B."/>
            <person name="Jiang Y."/>
            <person name="Adhikari A."/>
            <person name="Zheng C.-J."/>
            <person name="Schuster L."/>
            <person name="Cowan T.M."/>
            <person name="Smanski M.J."/>
            <person name="Chevrette M.G."/>
            <person name="De Carvalho L.P.S."/>
            <person name="Shen B."/>
        </authorList>
    </citation>
    <scope>NUCLEOTIDE SEQUENCE [LARGE SCALE GENOMIC DNA]</scope>
    <source>
        <strain evidence="1 2">NPDC049574</strain>
    </source>
</reference>
<evidence type="ECO:0000313" key="2">
    <source>
        <dbReference type="Proteomes" id="UP001552427"/>
    </source>
</evidence>